<name>A0A8H7ATU0_9EURO</name>
<dbReference type="OrthoDB" id="4772757at2759"/>
<accession>A0A8H7ATU0</accession>
<comment type="caution">
    <text evidence="1">The sequence shown here is derived from an EMBL/GenBank/DDBJ whole genome shotgun (WGS) entry which is preliminary data.</text>
</comment>
<keyword evidence="2" id="KW-1185">Reference proteome</keyword>
<organism evidence="1 2">
    <name type="scientific">Endocarpon pusillum</name>
    <dbReference type="NCBI Taxonomy" id="364733"/>
    <lineage>
        <taxon>Eukaryota</taxon>
        <taxon>Fungi</taxon>
        <taxon>Dikarya</taxon>
        <taxon>Ascomycota</taxon>
        <taxon>Pezizomycotina</taxon>
        <taxon>Eurotiomycetes</taxon>
        <taxon>Chaetothyriomycetidae</taxon>
        <taxon>Verrucariales</taxon>
        <taxon>Verrucariaceae</taxon>
        <taxon>Endocarpon</taxon>
    </lineage>
</organism>
<proteinExistence type="predicted"/>
<gene>
    <name evidence="1" type="ORF">GJ744_012004</name>
</gene>
<sequence length="288" mass="33310">MDIAIKRNDFLNDEANIKRIFVLRDGSVLRSQTPFSSYCRWWYMEKPIVFYGDHHWKIRLNSAPSPTTIRQSSRKGCFLQSGLSLACYVLPKKMEDWTEIQLLERLLGSLEVDQGIMWIMRRSPSKSTGSHVNVPLLQSQIYFSTSEYAQLPTYATDLFVPLVGKLQDIWNDNMAGIHRRLLTLRSKVVKLSGNDPDLIGHLLNEVQLLEALHNNLKKQLEILETFHRQYLSDSWKVLHEQASDQVREVMDNFGKEIEILKKNGEDKVKSLTDLSQNIITLVSNYDLS</sequence>
<reference evidence="1" key="1">
    <citation type="submission" date="2020-02" db="EMBL/GenBank/DDBJ databases">
        <authorList>
            <person name="Palmer J.M."/>
        </authorList>
    </citation>
    <scope>NUCLEOTIDE SEQUENCE</scope>
    <source>
        <strain evidence="1">EPUS1.4</strain>
        <tissue evidence="1">Thallus</tissue>
    </source>
</reference>
<protein>
    <submittedName>
        <fullName evidence="1">Uncharacterized protein</fullName>
    </submittedName>
</protein>
<evidence type="ECO:0000313" key="1">
    <source>
        <dbReference type="EMBL" id="KAF7512901.1"/>
    </source>
</evidence>
<dbReference type="EMBL" id="JAACFV010000009">
    <property type="protein sequence ID" value="KAF7512901.1"/>
    <property type="molecule type" value="Genomic_DNA"/>
</dbReference>
<dbReference type="Proteomes" id="UP000606974">
    <property type="component" value="Unassembled WGS sequence"/>
</dbReference>
<evidence type="ECO:0000313" key="2">
    <source>
        <dbReference type="Proteomes" id="UP000606974"/>
    </source>
</evidence>
<dbReference type="AlphaFoldDB" id="A0A8H7ATU0"/>